<dbReference type="PANTHER" id="PTHR43037">
    <property type="entry name" value="UNNAMED PRODUCT-RELATED"/>
    <property type="match status" value="1"/>
</dbReference>
<dbReference type="InterPro" id="IPR050955">
    <property type="entry name" value="Plant_Biomass_Hydrol_Est"/>
</dbReference>
<evidence type="ECO:0000313" key="5">
    <source>
        <dbReference type="Proteomes" id="UP000248146"/>
    </source>
</evidence>
<sequence length="330" mass="35931">MKTTRTVLKILLVLALILAGLYGYFLYAPKPATPELSATLQQGSLEVGGRQRDYAYYLPAKLQAKAPLLFVLHGSLQTLDDMRTFSAYQFERLADEHGFILVYPQGVERNWNDCRAAADYPARQQNVDDVGLIAALIQRFAAQHGADPQRAFLAGYSNGGHLGLRIALERPNLLAGVAAVAASLPTPDNLACRAMAGATPVLLMNGTRDPINPYNGGRVTLFGFGDRGHVRSSYASTLFFAERAGYAAAEMQRENLWQNGDNPAQRVELDRWQAAERAEVALFAVIGGGHLLPQAGFRAPHLLGPTLSGFDGPQAIWDFFARQRPAPAQP</sequence>
<dbReference type="Pfam" id="PF10503">
    <property type="entry name" value="Esterase_PHB"/>
    <property type="match status" value="1"/>
</dbReference>
<dbReference type="GO" id="GO:0005576">
    <property type="term" value="C:extracellular region"/>
    <property type="evidence" value="ECO:0007669"/>
    <property type="project" value="InterPro"/>
</dbReference>
<evidence type="ECO:0000256" key="3">
    <source>
        <dbReference type="SAM" id="Phobius"/>
    </source>
</evidence>
<reference evidence="4 5" key="1">
    <citation type="submission" date="2018-06" db="EMBL/GenBank/DDBJ databases">
        <title>Pseudomonas diversity within urban Lake Michigan freshwaters.</title>
        <authorList>
            <person name="Batrich M."/>
            <person name="Hatzopoulos T."/>
            <person name="Putonti C."/>
        </authorList>
    </citation>
    <scope>NUCLEOTIDE SEQUENCE [LARGE SCALE GENOMIC DNA]</scope>
    <source>
        <strain evidence="4 5">MB-090714</strain>
    </source>
</reference>
<keyword evidence="2" id="KW-0378">Hydrolase</keyword>
<proteinExistence type="predicted"/>
<dbReference type="Proteomes" id="UP000248146">
    <property type="component" value="Unassembled WGS sequence"/>
</dbReference>
<organism evidence="4 5">
    <name type="scientific">Aquipseudomonas alcaligenes</name>
    <name type="common">Pseudomonas alcaligenes</name>
    <dbReference type="NCBI Taxonomy" id="43263"/>
    <lineage>
        <taxon>Bacteria</taxon>
        <taxon>Pseudomonadati</taxon>
        <taxon>Pseudomonadota</taxon>
        <taxon>Gammaproteobacteria</taxon>
        <taxon>Pseudomonadales</taxon>
        <taxon>Pseudomonadaceae</taxon>
        <taxon>Aquipseudomonas</taxon>
    </lineage>
</organism>
<keyword evidence="3" id="KW-0472">Membrane</keyword>
<dbReference type="PANTHER" id="PTHR43037:SF1">
    <property type="entry name" value="BLL1128 PROTEIN"/>
    <property type="match status" value="1"/>
</dbReference>
<dbReference type="Gene3D" id="3.40.50.1820">
    <property type="entry name" value="alpha/beta hydrolase"/>
    <property type="match status" value="1"/>
</dbReference>
<keyword evidence="3" id="KW-0812">Transmembrane</keyword>
<dbReference type="SUPFAM" id="SSF53474">
    <property type="entry name" value="alpha/beta-Hydrolases"/>
    <property type="match status" value="1"/>
</dbReference>
<comment type="caution">
    <text evidence="4">The sequence shown here is derived from an EMBL/GenBank/DDBJ whole genome shotgun (WGS) entry which is preliminary data.</text>
</comment>
<name>A0A2V4KZ77_AQUAC</name>
<dbReference type="EMBL" id="QJRX01000003">
    <property type="protein sequence ID" value="PYC27191.1"/>
    <property type="molecule type" value="Genomic_DNA"/>
</dbReference>
<feature type="transmembrane region" description="Helical" evidence="3">
    <location>
        <begin position="7"/>
        <end position="27"/>
    </location>
</feature>
<evidence type="ECO:0000313" key="4">
    <source>
        <dbReference type="EMBL" id="PYC27191.1"/>
    </source>
</evidence>
<dbReference type="InterPro" id="IPR010126">
    <property type="entry name" value="Esterase_phb"/>
</dbReference>
<evidence type="ECO:0000256" key="1">
    <source>
        <dbReference type="ARBA" id="ARBA00022729"/>
    </source>
</evidence>
<dbReference type="AlphaFoldDB" id="A0A2V4KZ77"/>
<dbReference type="GO" id="GO:0016787">
    <property type="term" value="F:hydrolase activity"/>
    <property type="evidence" value="ECO:0007669"/>
    <property type="project" value="UniProtKB-KW"/>
</dbReference>
<dbReference type="OrthoDB" id="5291933at2"/>
<keyword evidence="3" id="KW-1133">Transmembrane helix</keyword>
<evidence type="ECO:0000256" key="2">
    <source>
        <dbReference type="ARBA" id="ARBA00022801"/>
    </source>
</evidence>
<keyword evidence="1" id="KW-0732">Signal</keyword>
<accession>A0A2V4KZ77</accession>
<protein>
    <submittedName>
        <fullName evidence="4">Polyhydroxybutyrate depolymerase</fullName>
    </submittedName>
</protein>
<dbReference type="InterPro" id="IPR029058">
    <property type="entry name" value="AB_hydrolase_fold"/>
</dbReference>
<gene>
    <name evidence="4" type="ORF">DMO17_05465</name>
</gene>